<gene>
    <name evidence="2" type="ORF">OMM_09269</name>
</gene>
<keyword evidence="1" id="KW-1133">Transmembrane helix</keyword>
<accession>A0A1V1P4S2</accession>
<reference evidence="3" key="1">
    <citation type="submission" date="2012-11" db="EMBL/GenBank/DDBJ databases">
        <authorList>
            <person name="Lucero-Rivera Y.E."/>
            <person name="Tovar-Ramirez D."/>
        </authorList>
    </citation>
    <scope>NUCLEOTIDE SEQUENCE [LARGE SCALE GENOMIC DNA]</scope>
    <source>
        <strain evidence="3">Araruama</strain>
    </source>
</reference>
<protein>
    <submittedName>
        <fullName evidence="2">Uncharacterized protein</fullName>
    </submittedName>
</protein>
<evidence type="ECO:0000313" key="3">
    <source>
        <dbReference type="Proteomes" id="UP000189670"/>
    </source>
</evidence>
<sequence length="126" mass="14755">MSGFFNIASAAHSFSSNQYYLIIQFRHKHFARDRLIFVADNSKAYQENETRLLGWSINETDAWQDVIYDNDLSGLIDIPENQAYSVFTKKATMYRKDSLRSIRYVLPLLFLFTLIFLFTSSPLPMH</sequence>
<proteinExistence type="predicted"/>
<feature type="transmembrane region" description="Helical" evidence="1">
    <location>
        <begin position="104"/>
        <end position="123"/>
    </location>
</feature>
<evidence type="ECO:0000256" key="1">
    <source>
        <dbReference type="SAM" id="Phobius"/>
    </source>
</evidence>
<dbReference type="AlphaFoldDB" id="A0A1V1P4S2"/>
<evidence type="ECO:0000313" key="2">
    <source>
        <dbReference type="EMBL" id="ETR69820.1"/>
    </source>
</evidence>
<keyword evidence="1" id="KW-0472">Membrane</keyword>
<dbReference type="Proteomes" id="UP000189670">
    <property type="component" value="Unassembled WGS sequence"/>
</dbReference>
<name>A0A1V1P4S2_9BACT</name>
<comment type="caution">
    <text evidence="2">The sequence shown here is derived from an EMBL/GenBank/DDBJ whole genome shotgun (WGS) entry which is preliminary data.</text>
</comment>
<keyword evidence="1" id="KW-0812">Transmembrane</keyword>
<organism evidence="2 3">
    <name type="scientific">Candidatus Magnetoglobus multicellularis str. Araruama</name>
    <dbReference type="NCBI Taxonomy" id="890399"/>
    <lineage>
        <taxon>Bacteria</taxon>
        <taxon>Pseudomonadati</taxon>
        <taxon>Thermodesulfobacteriota</taxon>
        <taxon>Desulfobacteria</taxon>
        <taxon>Desulfobacterales</taxon>
        <taxon>Desulfobacteraceae</taxon>
        <taxon>Candidatus Magnetoglobus</taxon>
    </lineage>
</organism>
<dbReference type="EMBL" id="ATBP01000549">
    <property type="protein sequence ID" value="ETR69820.1"/>
    <property type="molecule type" value="Genomic_DNA"/>
</dbReference>